<accession>A0A444EQ07</accession>
<dbReference type="AlphaFoldDB" id="A0A444EQ07"/>
<proteinExistence type="predicted"/>
<comment type="caution">
    <text evidence="1">The sequence shown here is derived from an EMBL/GenBank/DDBJ whole genome shotgun (WGS) entry which is preliminary data.</text>
</comment>
<dbReference type="EMBL" id="AMZH03004157">
    <property type="protein sequence ID" value="RRT70028.1"/>
    <property type="molecule type" value="Genomic_DNA"/>
</dbReference>
<reference evidence="1 2" key="1">
    <citation type="journal article" date="2014" name="Agronomy (Basel)">
        <title>A Draft Genome Sequence for Ensete ventricosum, the Drought-Tolerant Tree Against Hunger.</title>
        <authorList>
            <person name="Harrison J."/>
            <person name="Moore K.A."/>
            <person name="Paszkiewicz K."/>
            <person name="Jones T."/>
            <person name="Grant M."/>
            <person name="Ambacheew D."/>
            <person name="Muzemil S."/>
            <person name="Studholme D.J."/>
        </authorList>
    </citation>
    <scope>NUCLEOTIDE SEQUENCE [LARGE SCALE GENOMIC DNA]</scope>
</reference>
<dbReference type="Proteomes" id="UP000287651">
    <property type="component" value="Unassembled WGS sequence"/>
</dbReference>
<name>A0A444EQ07_ENSVE</name>
<protein>
    <submittedName>
        <fullName evidence="1">Uncharacterized protein</fullName>
    </submittedName>
</protein>
<organism evidence="1 2">
    <name type="scientific">Ensete ventricosum</name>
    <name type="common">Abyssinian banana</name>
    <name type="synonym">Musa ensete</name>
    <dbReference type="NCBI Taxonomy" id="4639"/>
    <lineage>
        <taxon>Eukaryota</taxon>
        <taxon>Viridiplantae</taxon>
        <taxon>Streptophyta</taxon>
        <taxon>Embryophyta</taxon>
        <taxon>Tracheophyta</taxon>
        <taxon>Spermatophyta</taxon>
        <taxon>Magnoliopsida</taxon>
        <taxon>Liliopsida</taxon>
        <taxon>Zingiberales</taxon>
        <taxon>Musaceae</taxon>
        <taxon>Ensete</taxon>
    </lineage>
</organism>
<sequence>MKNPWNDMVPLLPLQEFISLTHVEGKLCVFAPCFIFYINSLREAWILHQVSHKLLHSSIYI</sequence>
<evidence type="ECO:0000313" key="2">
    <source>
        <dbReference type="Proteomes" id="UP000287651"/>
    </source>
</evidence>
<evidence type="ECO:0000313" key="1">
    <source>
        <dbReference type="EMBL" id="RRT70028.1"/>
    </source>
</evidence>
<gene>
    <name evidence="1" type="ORF">B296_00030659</name>
</gene>